<dbReference type="Proteomes" id="UP001281147">
    <property type="component" value="Unassembled WGS sequence"/>
</dbReference>
<sequence length="191" mass="20952">MRIHTVVAIFLAFFTSLAISAQTERTIDIFAWPLSDSKSQTLAKISYNSTHATVKNYTKPKLPPGDEIVRIGFHHLGGSWSGVSTAASNFAPSRDKKVQLHLNTQGQLYHVGFKASNIASSSKTGQGNDDLGVEVIQMQKGPTPHLNKPVVLSADGLVPEKEEQKTFLQKYWWVIGGFLILQVFISGTAKE</sequence>
<dbReference type="EMBL" id="JAUTXU010000129">
    <property type="protein sequence ID" value="KAK3705455.1"/>
    <property type="molecule type" value="Genomic_DNA"/>
</dbReference>
<reference evidence="1" key="1">
    <citation type="submission" date="2023-07" db="EMBL/GenBank/DDBJ databases">
        <title>Black Yeasts Isolated from many extreme environments.</title>
        <authorList>
            <person name="Coleine C."/>
            <person name="Stajich J.E."/>
            <person name="Selbmann L."/>
        </authorList>
    </citation>
    <scope>NUCLEOTIDE SEQUENCE</scope>
    <source>
        <strain evidence="1">CCFEE 5714</strain>
    </source>
</reference>
<name>A0ACC3MXG9_9PEZI</name>
<accession>A0ACC3MXG9</accession>
<evidence type="ECO:0000313" key="1">
    <source>
        <dbReference type="EMBL" id="KAK3705455.1"/>
    </source>
</evidence>
<keyword evidence="2" id="KW-1185">Reference proteome</keyword>
<protein>
    <submittedName>
        <fullName evidence="1">Uncharacterized protein</fullName>
    </submittedName>
</protein>
<evidence type="ECO:0000313" key="2">
    <source>
        <dbReference type="Proteomes" id="UP001281147"/>
    </source>
</evidence>
<proteinExistence type="predicted"/>
<comment type="caution">
    <text evidence="1">The sequence shown here is derived from an EMBL/GenBank/DDBJ whole genome shotgun (WGS) entry which is preliminary data.</text>
</comment>
<organism evidence="1 2">
    <name type="scientific">Vermiconidia calcicola</name>
    <dbReference type="NCBI Taxonomy" id="1690605"/>
    <lineage>
        <taxon>Eukaryota</taxon>
        <taxon>Fungi</taxon>
        <taxon>Dikarya</taxon>
        <taxon>Ascomycota</taxon>
        <taxon>Pezizomycotina</taxon>
        <taxon>Dothideomycetes</taxon>
        <taxon>Dothideomycetidae</taxon>
        <taxon>Mycosphaerellales</taxon>
        <taxon>Extremaceae</taxon>
        <taxon>Vermiconidia</taxon>
    </lineage>
</organism>
<gene>
    <name evidence="1" type="ORF">LTR37_013272</name>
</gene>